<dbReference type="STRING" id="1387353.BSF38_04768"/>
<dbReference type="RefSeq" id="WP_076349589.1">
    <property type="nucleotide sequence ID" value="NZ_CP019082.1"/>
</dbReference>
<dbReference type="NCBIfam" id="TIGR02595">
    <property type="entry name" value="PEP_CTERM"/>
    <property type="match status" value="1"/>
</dbReference>
<gene>
    <name evidence="2" type="ORF">BSF38_04768</name>
</gene>
<dbReference type="KEGG" id="pbor:BSF38_04768"/>
<evidence type="ECO:0000259" key="1">
    <source>
        <dbReference type="Pfam" id="PF07589"/>
    </source>
</evidence>
<keyword evidence="3" id="KW-1185">Reference proteome</keyword>
<protein>
    <recommendedName>
        <fullName evidence="1">Ice-binding protein C-terminal domain-containing protein</fullName>
    </recommendedName>
</protein>
<accession>A0A1U7CW86</accession>
<reference evidence="3" key="1">
    <citation type="submission" date="2016-12" db="EMBL/GenBank/DDBJ databases">
        <title>Comparative genomics of four Isosphaeraceae planctomycetes: a common pool of plasmids and glycoside hydrolase genes.</title>
        <authorList>
            <person name="Ivanova A."/>
        </authorList>
    </citation>
    <scope>NUCLEOTIDE SEQUENCE [LARGE SCALE GENOMIC DNA]</scope>
    <source>
        <strain evidence="3">PX4</strain>
    </source>
</reference>
<proteinExistence type="predicted"/>
<dbReference type="InterPro" id="IPR013424">
    <property type="entry name" value="Ice-binding_C"/>
</dbReference>
<evidence type="ECO:0000313" key="3">
    <source>
        <dbReference type="Proteomes" id="UP000186309"/>
    </source>
</evidence>
<evidence type="ECO:0000313" key="2">
    <source>
        <dbReference type="EMBL" id="APW63204.1"/>
    </source>
</evidence>
<feature type="domain" description="Ice-binding protein C-terminal" evidence="1">
    <location>
        <begin position="252"/>
        <end position="277"/>
    </location>
</feature>
<dbReference type="AlphaFoldDB" id="A0A1U7CW86"/>
<dbReference type="EMBL" id="CP019082">
    <property type="protein sequence ID" value="APW63204.1"/>
    <property type="molecule type" value="Genomic_DNA"/>
</dbReference>
<organism evidence="2 3">
    <name type="scientific">Paludisphaera borealis</name>
    <dbReference type="NCBI Taxonomy" id="1387353"/>
    <lineage>
        <taxon>Bacteria</taxon>
        <taxon>Pseudomonadati</taxon>
        <taxon>Planctomycetota</taxon>
        <taxon>Planctomycetia</taxon>
        <taxon>Isosphaerales</taxon>
        <taxon>Isosphaeraceae</taxon>
        <taxon>Paludisphaera</taxon>
    </lineage>
</organism>
<dbReference type="Pfam" id="PF07589">
    <property type="entry name" value="PEP-CTERM"/>
    <property type="match status" value="1"/>
</dbReference>
<dbReference type="Proteomes" id="UP000186309">
    <property type="component" value="Chromosome"/>
</dbReference>
<sequence>MLTRSMRKTPGISLGRTILLVARQALAIGVCVVAAGRAGASPYIVTDLGRVSDMQQNGQSFDNTKTGVSYAFPNTLRNLTDAEMANLPTYSATMRQPPPPNWDNSPSTKIVTMNAWRINDSGTVIGTLDKVVDRFGNPVNSDVGYTVRSPDGTYSPFVTLSAYPASASAHYYLSQANQILITDPTATRLVDLNTGRSTSIDQLIPQQLLQNYPGIPFVQGIDDRGDIVIYADNQYTGSEAFMLTPPGLDPPPVPEPSTLLIFAAAGALVVRTARRRRLA</sequence>
<name>A0A1U7CW86_9BACT</name>